<comment type="caution">
    <text evidence="6">The sequence shown here is derived from an EMBL/GenBank/DDBJ whole genome shotgun (WGS) entry which is preliminary data.</text>
</comment>
<proteinExistence type="predicted"/>
<evidence type="ECO:0000256" key="1">
    <source>
        <dbReference type="ARBA" id="ARBA00023015"/>
    </source>
</evidence>
<name>A0A1S9P6K9_9SPHI</name>
<reference evidence="6 7" key="1">
    <citation type="submission" date="2016-07" db="EMBL/GenBank/DDBJ databases">
        <title>Genomic analysis of zinc-resistant bacterium Mucilaginibacter pedocola TBZ30.</title>
        <authorList>
            <person name="Huang J."/>
            <person name="Tang J."/>
        </authorList>
    </citation>
    <scope>NUCLEOTIDE SEQUENCE [LARGE SCALE GENOMIC DNA]</scope>
    <source>
        <strain evidence="6 7">TBZ30</strain>
    </source>
</reference>
<feature type="domain" description="HTH hxlR-type" evidence="5">
    <location>
        <begin position="10"/>
        <end position="110"/>
    </location>
</feature>
<dbReference type="EMBL" id="MBTF01000039">
    <property type="protein sequence ID" value="OOQ56586.1"/>
    <property type="molecule type" value="Genomic_DNA"/>
</dbReference>
<dbReference type="PANTHER" id="PTHR33204">
    <property type="entry name" value="TRANSCRIPTIONAL REGULATOR, MARR FAMILY"/>
    <property type="match status" value="1"/>
</dbReference>
<dbReference type="InterPro" id="IPR036390">
    <property type="entry name" value="WH_DNA-bd_sf"/>
</dbReference>
<feature type="region of interest" description="Disordered" evidence="4">
    <location>
        <begin position="110"/>
        <end position="136"/>
    </location>
</feature>
<evidence type="ECO:0000256" key="4">
    <source>
        <dbReference type="SAM" id="MobiDB-lite"/>
    </source>
</evidence>
<dbReference type="STRING" id="1792845.BC343_19330"/>
<evidence type="ECO:0000313" key="6">
    <source>
        <dbReference type="EMBL" id="OOQ56586.1"/>
    </source>
</evidence>
<sequence length="136" mass="15599">MKVQKRPRQLPGKKFLSRVGDKWPMLRVVMRSDHGTIPFKELSQLIDAISPILLTETLKMLEADALLERKMDPQIPPKMEYYTLTALSESLVPPLMTLYNWDNAPKPAIKAARERSESHLRDQESADPKFRSTGEP</sequence>
<keyword evidence="2" id="KW-0238">DNA-binding</keyword>
<protein>
    <recommendedName>
        <fullName evidence="5">HTH hxlR-type domain-containing protein</fullName>
    </recommendedName>
</protein>
<evidence type="ECO:0000256" key="2">
    <source>
        <dbReference type="ARBA" id="ARBA00023125"/>
    </source>
</evidence>
<dbReference type="AlphaFoldDB" id="A0A1S9P6K9"/>
<keyword evidence="7" id="KW-1185">Reference proteome</keyword>
<dbReference type="PROSITE" id="PS51118">
    <property type="entry name" value="HTH_HXLR"/>
    <property type="match status" value="1"/>
</dbReference>
<keyword evidence="1" id="KW-0805">Transcription regulation</keyword>
<gene>
    <name evidence="6" type="ORF">BC343_19330</name>
</gene>
<evidence type="ECO:0000313" key="7">
    <source>
        <dbReference type="Proteomes" id="UP000189739"/>
    </source>
</evidence>
<dbReference type="InterPro" id="IPR036388">
    <property type="entry name" value="WH-like_DNA-bd_sf"/>
</dbReference>
<organism evidence="6 7">
    <name type="scientific">Mucilaginibacter pedocola</name>
    <dbReference type="NCBI Taxonomy" id="1792845"/>
    <lineage>
        <taxon>Bacteria</taxon>
        <taxon>Pseudomonadati</taxon>
        <taxon>Bacteroidota</taxon>
        <taxon>Sphingobacteriia</taxon>
        <taxon>Sphingobacteriales</taxon>
        <taxon>Sphingobacteriaceae</taxon>
        <taxon>Mucilaginibacter</taxon>
    </lineage>
</organism>
<accession>A0A1S9P6K9</accession>
<dbReference type="SUPFAM" id="SSF46785">
    <property type="entry name" value="Winged helix' DNA-binding domain"/>
    <property type="match status" value="1"/>
</dbReference>
<evidence type="ECO:0000256" key="3">
    <source>
        <dbReference type="ARBA" id="ARBA00023163"/>
    </source>
</evidence>
<dbReference type="GO" id="GO:0003677">
    <property type="term" value="F:DNA binding"/>
    <property type="evidence" value="ECO:0007669"/>
    <property type="project" value="UniProtKB-KW"/>
</dbReference>
<keyword evidence="3" id="KW-0804">Transcription</keyword>
<feature type="compositionally biased region" description="Basic and acidic residues" evidence="4">
    <location>
        <begin position="111"/>
        <end position="136"/>
    </location>
</feature>
<evidence type="ECO:0000259" key="5">
    <source>
        <dbReference type="PROSITE" id="PS51118"/>
    </source>
</evidence>
<dbReference type="Gene3D" id="1.10.10.10">
    <property type="entry name" value="Winged helix-like DNA-binding domain superfamily/Winged helix DNA-binding domain"/>
    <property type="match status" value="1"/>
</dbReference>
<dbReference type="InterPro" id="IPR002577">
    <property type="entry name" value="HTH_HxlR"/>
</dbReference>
<dbReference type="PANTHER" id="PTHR33204:SF39">
    <property type="entry name" value="TRANSCRIPTIONAL REGULATORY PROTEIN"/>
    <property type="match status" value="1"/>
</dbReference>
<dbReference type="Pfam" id="PF01638">
    <property type="entry name" value="HxlR"/>
    <property type="match status" value="1"/>
</dbReference>
<dbReference type="Proteomes" id="UP000189739">
    <property type="component" value="Unassembled WGS sequence"/>
</dbReference>